<proteinExistence type="predicted"/>
<evidence type="ECO:0000313" key="4">
    <source>
        <dbReference type="Proteomes" id="UP000018731"/>
    </source>
</evidence>
<accession>V8C7J3</accession>
<dbReference type="HOGENOM" id="CLU_012991_0_0_7"/>
<dbReference type="Proteomes" id="UP000018731">
    <property type="component" value="Unassembled WGS sequence"/>
</dbReference>
<protein>
    <recommendedName>
        <fullName evidence="2">TonB-dependent receptor plug domain-containing protein</fullName>
    </recommendedName>
</protein>
<evidence type="ECO:0000256" key="1">
    <source>
        <dbReference type="SAM" id="MobiDB-lite"/>
    </source>
</evidence>
<sequence>MDSSESKKSDSVIYDSKAKDSSEKNTTSQDLQAKDLGKVVAKGYKDNGTQSRERYQSSAGEISRRMLESSPSGNGDIGSILRILPNVQYDITQLRSTTPGEIDPAKISISGGLHYQNNFQLDGMNMNNDINPMGSTGYYGGAKGHTQGLNIDTSLLESIIVQDSNISASYGGFSGGVVEANTRKPSKKFGANISYQFTQGNANPANVSLTTYHLNAQTDTQLLNFINSSSQSNQPIFTKHLIRASLESKINDRFGILASFSSTLSFIPLWYNSLSYLQAGNIQPKKQNQNRQSYNYFFKSYYDFAPNVRTEFTYSYAPQNNTYFISGTKDNFYTSVLGGHQVGLKTMWDNTLGTLTHILSYSYLENSTQTKGYTNHQFWYMSEAKNWDYTYGSVRQGGHAPYDSTQHTISNKILQDFTPFEMLKTTHRFSVGVEIAYQYVQNQNPRLYYASSHTPRPMSKQMQASCLATDLEWCDPTKTTYVYTSAARKYTEPDASKGETQYDSYRVSSLSDFGISDGGTKVNGYDTQIWQYGQWVTGSRALLKGGVSLDNVLGAVFVEDDIGIELGRLGRLGARLGVRLDTDSYMGKATFAPRFSATYQAPHNARQKYHHFASQITFGANRYYGRNIFAYALADGMNTLLKYITRSGPHKSFDDILAHHLATGEVCNPNEADYSYDCVYQVGQNTTKFSQLKVPYSDELMIGVAQKIYDFTLGVKYIYRMGKDEVRRSTRALSGLPLDSAYQSNYYIYTNEGKSKTNVLTISFQNDKPIILGGIQNFVLFAYDYTNVVRNYTDYTDTLSNLELANQWISWGGKIIRYGDKPAENFVRPYTIRLNTTSAFVIGRFKWLWNNFLRYRSSYNAMAAIPASYGGNPRRAQPDKVNGVYVDTFRPFLIKGAFSWDMRLGFEVDIWRGKLINNTLQVNIDIYNVLNNKNMAIASASGVVGSAAASAVPVYEVGRQFWLEVGYKF</sequence>
<feature type="domain" description="TonB-dependent receptor plug" evidence="2">
    <location>
        <begin position="58"/>
        <end position="176"/>
    </location>
</feature>
<evidence type="ECO:0000259" key="2">
    <source>
        <dbReference type="Pfam" id="PF07715"/>
    </source>
</evidence>
<feature type="compositionally biased region" description="Basic and acidic residues" evidence="1">
    <location>
        <begin position="1"/>
        <end position="23"/>
    </location>
</feature>
<dbReference type="EMBL" id="AZJI01000007">
    <property type="protein sequence ID" value="ETD22716.1"/>
    <property type="molecule type" value="Genomic_DNA"/>
</dbReference>
<comment type="caution">
    <text evidence="3">The sequence shown here is derived from an EMBL/GenBank/DDBJ whole genome shotgun (WGS) entry which is preliminary data.</text>
</comment>
<dbReference type="Gene3D" id="2.170.130.10">
    <property type="entry name" value="TonB-dependent receptor, plug domain"/>
    <property type="match status" value="1"/>
</dbReference>
<dbReference type="STRING" id="1357400.HMPREF2086_01515"/>
<dbReference type="Pfam" id="PF07715">
    <property type="entry name" value="Plug"/>
    <property type="match status" value="1"/>
</dbReference>
<name>V8C7J3_9HELI</name>
<dbReference type="InterPro" id="IPR012910">
    <property type="entry name" value="Plug_dom"/>
</dbReference>
<organism evidence="3 4">
    <name type="scientific">Helicobacter macacae MIT 99-5501</name>
    <dbReference type="NCBI Taxonomy" id="1357400"/>
    <lineage>
        <taxon>Bacteria</taxon>
        <taxon>Pseudomonadati</taxon>
        <taxon>Campylobacterota</taxon>
        <taxon>Epsilonproteobacteria</taxon>
        <taxon>Campylobacterales</taxon>
        <taxon>Helicobacteraceae</taxon>
        <taxon>Helicobacter</taxon>
    </lineage>
</organism>
<dbReference type="InterPro" id="IPR037066">
    <property type="entry name" value="Plug_dom_sf"/>
</dbReference>
<dbReference type="AlphaFoldDB" id="V8C7J3"/>
<reference evidence="3 4" key="1">
    <citation type="journal article" date="2014" name="Genome Announc.">
        <title>Draft genome sequences of six enterohepatic helicobacter species isolated from humans and one from rhesus macaques.</title>
        <authorList>
            <person name="Shen Z."/>
            <person name="Sheh A."/>
            <person name="Young S.K."/>
            <person name="Abouelliel A."/>
            <person name="Ward D.V."/>
            <person name="Earl A.M."/>
            <person name="Fox J.G."/>
        </authorList>
    </citation>
    <scope>NUCLEOTIDE SEQUENCE [LARGE SCALE GENOMIC DNA]</scope>
    <source>
        <strain evidence="3 4">MIT 99-5501</strain>
    </source>
</reference>
<keyword evidence="4" id="KW-1185">Reference proteome</keyword>
<evidence type="ECO:0000313" key="3">
    <source>
        <dbReference type="EMBL" id="ETD22716.1"/>
    </source>
</evidence>
<gene>
    <name evidence="3" type="ORF">HMPREF2086_01515</name>
</gene>
<dbReference type="SUPFAM" id="SSF56935">
    <property type="entry name" value="Porins"/>
    <property type="match status" value="1"/>
</dbReference>
<dbReference type="eggNOG" id="COG1629">
    <property type="taxonomic scope" value="Bacteria"/>
</dbReference>
<dbReference type="PATRIC" id="fig|1357400.3.peg.2037"/>
<feature type="region of interest" description="Disordered" evidence="1">
    <location>
        <begin position="1"/>
        <end position="74"/>
    </location>
</feature>